<dbReference type="InterPro" id="IPR045886">
    <property type="entry name" value="ThiF/MoeB/HesA"/>
</dbReference>
<dbReference type="CDD" id="cd00757">
    <property type="entry name" value="ThiF_MoeB_HesA_family"/>
    <property type="match status" value="1"/>
</dbReference>
<dbReference type="OrthoDB" id="9804286at2"/>
<dbReference type="SUPFAM" id="SSF69572">
    <property type="entry name" value="Activating enzymes of the ubiquitin-like proteins"/>
    <property type="match status" value="1"/>
</dbReference>
<dbReference type="AlphaFoldDB" id="X7E562"/>
<comment type="similarity">
    <text evidence="1">Belongs to the HesA/MoeB/ThiF family.</text>
</comment>
<dbReference type="GO" id="GO:0008641">
    <property type="term" value="F:ubiquitin-like modifier activating enzyme activity"/>
    <property type="evidence" value="ECO:0007669"/>
    <property type="project" value="InterPro"/>
</dbReference>
<dbReference type="GO" id="GO:0016779">
    <property type="term" value="F:nucleotidyltransferase activity"/>
    <property type="evidence" value="ECO:0007669"/>
    <property type="project" value="TreeGrafter"/>
</dbReference>
<protein>
    <submittedName>
        <fullName evidence="3">Thiazole biosynthesis protein ThiF</fullName>
    </submittedName>
</protein>
<dbReference type="Proteomes" id="UP000054058">
    <property type="component" value="Unassembled WGS sequence"/>
</dbReference>
<dbReference type="STRING" id="1122207.MUS1_15410"/>
<dbReference type="PANTHER" id="PTHR10953">
    <property type="entry name" value="UBIQUITIN-ACTIVATING ENZYME E1"/>
    <property type="match status" value="1"/>
</dbReference>
<evidence type="ECO:0000256" key="1">
    <source>
        <dbReference type="ARBA" id="ARBA00009919"/>
    </source>
</evidence>
<name>X7E562_9GAMM</name>
<reference evidence="3 4" key="1">
    <citation type="submission" date="2014-01" db="EMBL/GenBank/DDBJ databases">
        <title>Marinomonas ushuaiensis DSM 15871 Genome Sequencing.</title>
        <authorList>
            <person name="Lai Q."/>
            <person name="Shao Z.S."/>
        </authorList>
    </citation>
    <scope>NUCLEOTIDE SEQUENCE [LARGE SCALE GENOMIC DNA]</scope>
    <source>
        <strain evidence="3 4">DSM 15871</strain>
    </source>
</reference>
<dbReference type="Gene3D" id="3.40.50.720">
    <property type="entry name" value="NAD(P)-binding Rossmann-like Domain"/>
    <property type="match status" value="1"/>
</dbReference>
<dbReference type="RefSeq" id="WP_036162386.1">
    <property type="nucleotide sequence ID" value="NZ_JAMB01000009.1"/>
</dbReference>
<dbReference type="FunFam" id="3.40.50.720:FF:000080">
    <property type="entry name" value="Thiazole biosynthesis adenylyltransferase ThiF"/>
    <property type="match status" value="1"/>
</dbReference>
<organism evidence="3 4">
    <name type="scientific">Marinomonas ushuaiensis DSM 15871</name>
    <dbReference type="NCBI Taxonomy" id="1122207"/>
    <lineage>
        <taxon>Bacteria</taxon>
        <taxon>Pseudomonadati</taxon>
        <taxon>Pseudomonadota</taxon>
        <taxon>Gammaproteobacteria</taxon>
        <taxon>Oceanospirillales</taxon>
        <taxon>Oceanospirillaceae</taxon>
        <taxon>Marinomonas</taxon>
    </lineage>
</organism>
<sequence>MSRYLRQTCLPEVGETGQTLLASARILVVGAGGLGCAALPYLVGAGVGQITLVDGDVVSLSNLHRQVLYREADVDLPKVECAKRHLDDLNNNCVITTHFTTLTPSNVDVFCHEMDVILDCADNFAVSYVLSDYCHAHNLKLVSASALGFKGYIGGFCGGKPSLRAIFPELPQRAENCSSAGVMGPIVGTIGCLQAQFTLNLLLNIEPSPLGQLVSIDLHNLRQSGFRFDDAPEPSENQLLGFIDTDEVTSQDWLVDLRKINKQEGVQYFTLDEFDQQQAQPHTHQRAVLVCRTGLTAWRAARKLQTYWQGEIKLIALGDDPL</sequence>
<dbReference type="PATRIC" id="fig|1122207.3.peg.2232"/>
<evidence type="ECO:0000313" key="4">
    <source>
        <dbReference type="Proteomes" id="UP000054058"/>
    </source>
</evidence>
<evidence type="ECO:0000313" key="3">
    <source>
        <dbReference type="EMBL" id="ETX10303.1"/>
    </source>
</evidence>
<dbReference type="EMBL" id="JAMB01000009">
    <property type="protein sequence ID" value="ETX10303.1"/>
    <property type="molecule type" value="Genomic_DNA"/>
</dbReference>
<dbReference type="PANTHER" id="PTHR10953:SF102">
    <property type="entry name" value="ADENYLYLTRANSFERASE AND SULFURTRANSFERASE MOCS3"/>
    <property type="match status" value="1"/>
</dbReference>
<gene>
    <name evidence="3" type="ORF">MUS1_15410</name>
</gene>
<comment type="caution">
    <text evidence="3">The sequence shown here is derived from an EMBL/GenBank/DDBJ whole genome shotgun (WGS) entry which is preliminary data.</text>
</comment>
<dbReference type="GO" id="GO:0005737">
    <property type="term" value="C:cytoplasm"/>
    <property type="evidence" value="ECO:0007669"/>
    <property type="project" value="TreeGrafter"/>
</dbReference>
<dbReference type="eggNOG" id="COG0476">
    <property type="taxonomic scope" value="Bacteria"/>
</dbReference>
<dbReference type="InterPro" id="IPR035985">
    <property type="entry name" value="Ubiquitin-activating_enz"/>
</dbReference>
<proteinExistence type="inferred from homology"/>
<evidence type="ECO:0000259" key="2">
    <source>
        <dbReference type="Pfam" id="PF00899"/>
    </source>
</evidence>
<dbReference type="GO" id="GO:0004792">
    <property type="term" value="F:thiosulfate-cyanide sulfurtransferase activity"/>
    <property type="evidence" value="ECO:0007669"/>
    <property type="project" value="TreeGrafter"/>
</dbReference>
<feature type="domain" description="THIF-type NAD/FAD binding fold" evidence="2">
    <location>
        <begin position="4"/>
        <end position="225"/>
    </location>
</feature>
<dbReference type="Pfam" id="PF00899">
    <property type="entry name" value="ThiF"/>
    <property type="match status" value="1"/>
</dbReference>
<accession>X7E562</accession>
<keyword evidence="4" id="KW-1185">Reference proteome</keyword>
<dbReference type="InterPro" id="IPR000594">
    <property type="entry name" value="ThiF_NAD_FAD-bd"/>
</dbReference>